<dbReference type="Gene3D" id="3.30.450.350">
    <property type="entry name" value="CHASE domain"/>
    <property type="match status" value="1"/>
</dbReference>
<evidence type="ECO:0000313" key="10">
    <source>
        <dbReference type="EMBL" id="MBB6212128.1"/>
    </source>
</evidence>
<dbReference type="Pfam" id="PF03924">
    <property type="entry name" value="CHASE"/>
    <property type="match status" value="1"/>
</dbReference>
<dbReference type="SMART" id="SM00267">
    <property type="entry name" value="GGDEF"/>
    <property type="match status" value="1"/>
</dbReference>
<keyword evidence="5 7" id="KW-0472">Membrane</keyword>
<evidence type="ECO:0000256" key="2">
    <source>
        <dbReference type="ARBA" id="ARBA00012528"/>
    </source>
</evidence>
<feature type="domain" description="CHASE" evidence="8">
    <location>
        <begin position="102"/>
        <end position="180"/>
    </location>
</feature>
<dbReference type="Gene3D" id="3.30.70.270">
    <property type="match status" value="1"/>
</dbReference>
<organism evidence="10 11">
    <name type="scientific">Novispirillum itersonii</name>
    <name type="common">Aquaspirillum itersonii</name>
    <dbReference type="NCBI Taxonomy" id="189"/>
    <lineage>
        <taxon>Bacteria</taxon>
        <taxon>Pseudomonadati</taxon>
        <taxon>Pseudomonadota</taxon>
        <taxon>Alphaproteobacteria</taxon>
        <taxon>Rhodospirillales</taxon>
        <taxon>Novispirillaceae</taxon>
        <taxon>Novispirillum</taxon>
    </lineage>
</organism>
<dbReference type="PANTHER" id="PTHR45138">
    <property type="entry name" value="REGULATORY COMPONENTS OF SENSORY TRANSDUCTION SYSTEM"/>
    <property type="match status" value="1"/>
</dbReference>
<dbReference type="FunFam" id="3.30.70.270:FF:000001">
    <property type="entry name" value="Diguanylate cyclase domain protein"/>
    <property type="match status" value="1"/>
</dbReference>
<gene>
    <name evidence="10" type="ORF">FHS48_003576</name>
</gene>
<evidence type="ECO:0000259" key="8">
    <source>
        <dbReference type="PROSITE" id="PS50839"/>
    </source>
</evidence>
<evidence type="ECO:0000256" key="3">
    <source>
        <dbReference type="ARBA" id="ARBA00022692"/>
    </source>
</evidence>
<comment type="subcellular location">
    <subcellularLocation>
        <location evidence="1">Membrane</location>
    </subcellularLocation>
</comment>
<sequence length="905" mass="98073">MRRAVWSTIILLAVGLTATLTAETVFEMRAEKALTSEVAVRLDDMRLRLERDLSSVHSLSSRFAARVAENPDMADGQMRILADEVTSRHRWIKSVVLSRPTVVTFVHPVKGNEALLGIDYNYRPDFIESLRTAMRRKTAVLSGPVTLMQSGRQGVILRAPVFRSGAVPEDTPLAVVSIGMDFDAILADAGLTDPALPFQVAIRRMGDELGGATIYGDPRVAAAAGVGTIVRFFDGEWTLSAQIRPQDLAAASHTTVIRVVGAALTGSLVLLALFSGRLRLARSLPEVAPAGRRGSRRIPLRGVLAGGLLLALVPAIGLSGWLSYRSSGQLADDLTEEYAIGIGSRVVGTVSDFFDIPVRVVRYNVGQARTGLLNAEDKTRLTASFLLQLRQQPVLTFITMGTATGDYHAASRPPLGDDRTLRLIEALETDGRQMKLYRVGDDNRRTDAVSNGNRYFDARTRPWFKVGSTDGIHWYGAYRYAIEDVAGAYDDLGFGAAAPLYTPDGRFAGVVAADLALSQLGDRLKAATDGTAAVAFIIDGAGDLLATSTPEPTYTMAQDQVRRLNAGNSSYAAVRVAKALIDSQPEPEGYSSARGDSDRYYVHWRRLQLPDGPVLTIGVALPQTHFSGPAQAAANNVVILGSAVLVAALALILFAADWVARPLVVLERWCRRLADGDWITEAPLATPVTEVRSLSEGLIVMSDRQRAYTLTLEQKVAERTWELEQANRRLEELSTTDGLTGLANRRHLDQVLAREWARGGHSGHMLAVLMIDVDLFKNYNDLYGHQAGDLCLQRVAGVLAGAARRAGDLTARYGGEEFVVVLGDTDPERALQRADLIRRAVEALAIPHADSALGVVTVSIGVASLRPDRDRSEQDLLRMADEALYRAKHAGRNRISAPAEPEPSV</sequence>
<dbReference type="Pfam" id="PF00990">
    <property type="entry name" value="GGDEF"/>
    <property type="match status" value="1"/>
</dbReference>
<dbReference type="GO" id="GO:0043709">
    <property type="term" value="P:cell adhesion involved in single-species biofilm formation"/>
    <property type="evidence" value="ECO:0007669"/>
    <property type="project" value="TreeGrafter"/>
</dbReference>
<dbReference type="CDD" id="cd01949">
    <property type="entry name" value="GGDEF"/>
    <property type="match status" value="1"/>
</dbReference>
<reference evidence="10 11" key="1">
    <citation type="submission" date="2020-08" db="EMBL/GenBank/DDBJ databases">
        <title>Genomic Encyclopedia of Type Strains, Phase IV (KMG-IV): sequencing the most valuable type-strain genomes for metagenomic binning, comparative biology and taxonomic classification.</title>
        <authorList>
            <person name="Goeker M."/>
        </authorList>
    </citation>
    <scope>NUCLEOTIDE SEQUENCE [LARGE SCALE GENOMIC DNA]</scope>
    <source>
        <strain evidence="10 11">DSM 11590</strain>
    </source>
</reference>
<dbReference type="SMART" id="SM01079">
    <property type="entry name" value="CHASE"/>
    <property type="match status" value="1"/>
</dbReference>
<feature type="domain" description="GGDEF" evidence="9">
    <location>
        <begin position="764"/>
        <end position="900"/>
    </location>
</feature>
<dbReference type="GO" id="GO:0005886">
    <property type="term" value="C:plasma membrane"/>
    <property type="evidence" value="ECO:0007669"/>
    <property type="project" value="TreeGrafter"/>
</dbReference>
<feature type="transmembrane region" description="Helical" evidence="7">
    <location>
        <begin position="255"/>
        <end position="274"/>
    </location>
</feature>
<evidence type="ECO:0000256" key="4">
    <source>
        <dbReference type="ARBA" id="ARBA00022989"/>
    </source>
</evidence>
<comment type="caution">
    <text evidence="10">The sequence shown here is derived from an EMBL/GenBank/DDBJ whole genome shotgun (WGS) entry which is preliminary data.</text>
</comment>
<name>A0A7W9ZJJ0_NOVIT</name>
<comment type="catalytic activity">
    <reaction evidence="6">
        <text>2 GTP = 3',3'-c-di-GMP + 2 diphosphate</text>
        <dbReference type="Rhea" id="RHEA:24898"/>
        <dbReference type="ChEBI" id="CHEBI:33019"/>
        <dbReference type="ChEBI" id="CHEBI:37565"/>
        <dbReference type="ChEBI" id="CHEBI:58805"/>
        <dbReference type="EC" id="2.7.7.65"/>
    </reaction>
</comment>
<dbReference type="PANTHER" id="PTHR45138:SF9">
    <property type="entry name" value="DIGUANYLATE CYCLASE DGCM-RELATED"/>
    <property type="match status" value="1"/>
</dbReference>
<evidence type="ECO:0000259" key="9">
    <source>
        <dbReference type="PROSITE" id="PS50887"/>
    </source>
</evidence>
<dbReference type="AlphaFoldDB" id="A0A7W9ZJJ0"/>
<dbReference type="Gene3D" id="3.30.450.20">
    <property type="entry name" value="PAS domain"/>
    <property type="match status" value="2"/>
</dbReference>
<keyword evidence="4 7" id="KW-1133">Transmembrane helix</keyword>
<dbReference type="PROSITE" id="PS50887">
    <property type="entry name" value="GGDEF"/>
    <property type="match status" value="1"/>
</dbReference>
<evidence type="ECO:0000256" key="1">
    <source>
        <dbReference type="ARBA" id="ARBA00004370"/>
    </source>
</evidence>
<dbReference type="InterPro" id="IPR042240">
    <property type="entry name" value="CHASE_sf"/>
</dbReference>
<dbReference type="SUPFAM" id="SSF55073">
    <property type="entry name" value="Nucleotide cyclase"/>
    <property type="match status" value="1"/>
</dbReference>
<dbReference type="EC" id="2.7.7.65" evidence="2"/>
<evidence type="ECO:0000256" key="5">
    <source>
        <dbReference type="ARBA" id="ARBA00023136"/>
    </source>
</evidence>
<feature type="transmembrane region" description="Helical" evidence="7">
    <location>
        <begin position="302"/>
        <end position="324"/>
    </location>
</feature>
<dbReference type="PROSITE" id="PS50839">
    <property type="entry name" value="CHASE"/>
    <property type="match status" value="1"/>
</dbReference>
<dbReference type="Proteomes" id="UP000544872">
    <property type="component" value="Unassembled WGS sequence"/>
</dbReference>
<dbReference type="InterPro" id="IPR000160">
    <property type="entry name" value="GGDEF_dom"/>
</dbReference>
<dbReference type="InterPro" id="IPR050469">
    <property type="entry name" value="Diguanylate_Cyclase"/>
</dbReference>
<protein>
    <recommendedName>
        <fullName evidence="2">diguanylate cyclase</fullName>
        <ecNumber evidence="2">2.7.7.65</ecNumber>
    </recommendedName>
</protein>
<proteinExistence type="predicted"/>
<dbReference type="InterPro" id="IPR043128">
    <property type="entry name" value="Rev_trsase/Diguanyl_cyclase"/>
</dbReference>
<evidence type="ECO:0000313" key="11">
    <source>
        <dbReference type="Proteomes" id="UP000544872"/>
    </source>
</evidence>
<dbReference type="InterPro" id="IPR006189">
    <property type="entry name" value="CHASE_dom"/>
</dbReference>
<dbReference type="GO" id="GO:0007165">
    <property type="term" value="P:signal transduction"/>
    <property type="evidence" value="ECO:0007669"/>
    <property type="project" value="UniProtKB-ARBA"/>
</dbReference>
<dbReference type="InterPro" id="IPR029787">
    <property type="entry name" value="Nucleotide_cyclase"/>
</dbReference>
<dbReference type="EMBL" id="JACIIX010000017">
    <property type="protein sequence ID" value="MBB6212128.1"/>
    <property type="molecule type" value="Genomic_DNA"/>
</dbReference>
<accession>A0A7W9ZJJ0</accession>
<keyword evidence="3 7" id="KW-0812">Transmembrane</keyword>
<dbReference type="GO" id="GO:1902201">
    <property type="term" value="P:negative regulation of bacterial-type flagellum-dependent cell motility"/>
    <property type="evidence" value="ECO:0007669"/>
    <property type="project" value="TreeGrafter"/>
</dbReference>
<dbReference type="Gene3D" id="6.10.340.10">
    <property type="match status" value="1"/>
</dbReference>
<keyword evidence="11" id="KW-1185">Reference proteome</keyword>
<dbReference type="RefSeq" id="WP_184265528.1">
    <property type="nucleotide sequence ID" value="NZ_JACIIX010000017.1"/>
</dbReference>
<evidence type="ECO:0000256" key="7">
    <source>
        <dbReference type="SAM" id="Phobius"/>
    </source>
</evidence>
<dbReference type="NCBIfam" id="TIGR00254">
    <property type="entry name" value="GGDEF"/>
    <property type="match status" value="1"/>
</dbReference>
<evidence type="ECO:0000256" key="6">
    <source>
        <dbReference type="ARBA" id="ARBA00034247"/>
    </source>
</evidence>
<dbReference type="GO" id="GO:0052621">
    <property type="term" value="F:diguanylate cyclase activity"/>
    <property type="evidence" value="ECO:0007669"/>
    <property type="project" value="UniProtKB-EC"/>
</dbReference>